<dbReference type="EMBL" id="CP070608">
    <property type="protein sequence ID" value="QSE99262.1"/>
    <property type="molecule type" value="Genomic_DNA"/>
</dbReference>
<organism evidence="1 2">
    <name type="scientific">Fulvivirga lutea</name>
    <dbReference type="NCBI Taxonomy" id="2810512"/>
    <lineage>
        <taxon>Bacteria</taxon>
        <taxon>Pseudomonadati</taxon>
        <taxon>Bacteroidota</taxon>
        <taxon>Cytophagia</taxon>
        <taxon>Cytophagales</taxon>
        <taxon>Fulvivirgaceae</taxon>
        <taxon>Fulvivirga</taxon>
    </lineage>
</organism>
<dbReference type="RefSeq" id="WP_205723773.1">
    <property type="nucleotide sequence ID" value="NZ_CP070608.1"/>
</dbReference>
<accession>A0A974WL75</accession>
<dbReference type="KEGG" id="fuv:JR347_09285"/>
<evidence type="ECO:0000313" key="2">
    <source>
        <dbReference type="Proteomes" id="UP000662783"/>
    </source>
</evidence>
<sequence length="332" mass="38672">MLISNQYSVYSQQDEALVIEEEGELVEAANRYKPRPKFLVFETEFINNFTVTSNSDEIGNAEANVSQNLIREGKIKFPIILKERTNIIGGFGYRHEQFKFNNLTDANYPLFERFDDKSLKRVTFSSYLKHDFNEKKFLFMYFNSSLNSDKPRFRYFLPQLKISLATLKGKRIGLHKEIGYGISFGYDFGQPAVFPLFMLNNDFSLHWGYELLLPKSAKLRYSPNVSNHFISTLELQGASYYLRDSVLESYNELEFRRSSVRFTLTYEREIHDWLWFGLTAGYRIPINIFLSEPGDRRADAVITIEARTAPYINFAIFLVPPNKLYNRAKGSG</sequence>
<reference evidence="1" key="1">
    <citation type="submission" date="2021-02" db="EMBL/GenBank/DDBJ databases">
        <title>Fulvivirga sp. S481 isolated from sea water.</title>
        <authorList>
            <person name="Bae S.S."/>
            <person name="Baek K."/>
        </authorList>
    </citation>
    <scope>NUCLEOTIDE SEQUENCE</scope>
    <source>
        <strain evidence="1">S481</strain>
    </source>
</reference>
<proteinExistence type="predicted"/>
<protein>
    <submittedName>
        <fullName evidence="1">Uncharacterized protein</fullName>
    </submittedName>
</protein>
<gene>
    <name evidence="1" type="ORF">JR347_09285</name>
</gene>
<keyword evidence="2" id="KW-1185">Reference proteome</keyword>
<dbReference type="AlphaFoldDB" id="A0A974WL75"/>
<dbReference type="Proteomes" id="UP000662783">
    <property type="component" value="Chromosome"/>
</dbReference>
<evidence type="ECO:0000313" key="1">
    <source>
        <dbReference type="EMBL" id="QSE99262.1"/>
    </source>
</evidence>
<name>A0A974WL75_9BACT</name>